<reference evidence="2 3" key="1">
    <citation type="submission" date="2019-03" db="EMBL/GenBank/DDBJ databases">
        <title>Genomic Encyclopedia of Type Strains, Phase IV (KMG-IV): sequencing the most valuable type-strain genomes for metagenomic binning, comparative biology and taxonomic classification.</title>
        <authorList>
            <person name="Goeker M."/>
        </authorList>
    </citation>
    <scope>NUCLEOTIDE SEQUENCE [LARGE SCALE GENOMIC DNA]</scope>
    <source>
        <strain evidence="2 3">DSM 100013</strain>
    </source>
</reference>
<evidence type="ECO:0000313" key="3">
    <source>
        <dbReference type="Proteomes" id="UP000295504"/>
    </source>
</evidence>
<dbReference type="AlphaFoldDB" id="A0A4R2TVM0"/>
<proteinExistence type="predicted"/>
<comment type="caution">
    <text evidence="2">The sequence shown here is derived from an EMBL/GenBank/DDBJ whole genome shotgun (WGS) entry which is preliminary data.</text>
</comment>
<dbReference type="InterPro" id="IPR036111">
    <property type="entry name" value="Mal/L-sulfo/L-lacto_DH-like_sf"/>
</dbReference>
<dbReference type="InterPro" id="IPR043143">
    <property type="entry name" value="Mal/L-sulf/L-lact_DH-like_NADP"/>
</dbReference>
<keyword evidence="3" id="KW-1185">Reference proteome</keyword>
<protein>
    <submittedName>
        <fullName evidence="2">3-dehydro-L-gulonate 2-dehydrogenase</fullName>
    </submittedName>
</protein>
<dbReference type="RefSeq" id="WP_132847213.1">
    <property type="nucleotide sequence ID" value="NZ_CP058648.1"/>
</dbReference>
<evidence type="ECO:0000256" key="1">
    <source>
        <dbReference type="ARBA" id="ARBA00023002"/>
    </source>
</evidence>
<evidence type="ECO:0000313" key="2">
    <source>
        <dbReference type="EMBL" id="TCQ08040.1"/>
    </source>
</evidence>
<dbReference type="PANTHER" id="PTHR11091">
    <property type="entry name" value="OXIDOREDUCTASE-RELATED"/>
    <property type="match status" value="1"/>
</dbReference>
<dbReference type="NCBIfam" id="NF009750">
    <property type="entry name" value="PRK13260.1"/>
    <property type="match status" value="1"/>
</dbReference>
<name>A0A4R2TVM0_9FIRM</name>
<dbReference type="SUPFAM" id="SSF89733">
    <property type="entry name" value="L-sulfolactate dehydrogenase-like"/>
    <property type="match status" value="1"/>
</dbReference>
<organism evidence="2 3">
    <name type="scientific">Serpentinicella alkaliphila</name>
    <dbReference type="NCBI Taxonomy" id="1734049"/>
    <lineage>
        <taxon>Bacteria</taxon>
        <taxon>Bacillati</taxon>
        <taxon>Bacillota</taxon>
        <taxon>Clostridia</taxon>
        <taxon>Peptostreptococcales</taxon>
        <taxon>Natronincolaceae</taxon>
        <taxon>Serpentinicella</taxon>
    </lineage>
</organism>
<dbReference type="OrthoDB" id="9769447at2"/>
<sequence>MRIKFDDMLKEFKRVLVKKGMREEDAQVSAKLFAENSLDGVYSHGVNRFSRVIDYIEKGYIDINAKAKKIGGDGCFERWDGNLGIGNINAKICMDKAIELAKEYGVGVVAIRNTNHWLRGGAYGWQAADAGCVGICWTNTMPNMPAWGAKDSKIGNNPFVISIPRSNGEHVVFDGAMSQFSYGKINEYKIKGIQLPFPGGYDSTGNISTDPAEIEKTSRVLPIGFWKGSGLSIALDLVATILSGGNSTTDIGRMTEDEFGCSQVMIAIDPGKFNTPEITDIMINNVIDDIKASQPANEGVKISYPGERVISTRRENLEKGIPVIDSIWEEIKSM</sequence>
<dbReference type="PANTHER" id="PTHR11091:SF3">
    <property type="entry name" value="2,3-DIKETO-L-GULONATE REDUCTASE"/>
    <property type="match status" value="1"/>
</dbReference>
<dbReference type="Gene3D" id="3.30.1370.60">
    <property type="entry name" value="Hypothetical oxidoreductase yiak, domain 2"/>
    <property type="match status" value="1"/>
</dbReference>
<dbReference type="Proteomes" id="UP000295504">
    <property type="component" value="Unassembled WGS sequence"/>
</dbReference>
<dbReference type="EMBL" id="SLYC01000001">
    <property type="protein sequence ID" value="TCQ08040.1"/>
    <property type="molecule type" value="Genomic_DNA"/>
</dbReference>
<dbReference type="GO" id="GO:0016491">
    <property type="term" value="F:oxidoreductase activity"/>
    <property type="evidence" value="ECO:0007669"/>
    <property type="project" value="UniProtKB-KW"/>
</dbReference>
<gene>
    <name evidence="2" type="ORF">EDD79_1001126</name>
</gene>
<dbReference type="InterPro" id="IPR043144">
    <property type="entry name" value="Mal/L-sulf/L-lact_DH-like_ah"/>
</dbReference>
<dbReference type="Pfam" id="PF02615">
    <property type="entry name" value="Ldh_2"/>
    <property type="match status" value="1"/>
</dbReference>
<dbReference type="InterPro" id="IPR003767">
    <property type="entry name" value="Malate/L-lactate_DH-like"/>
</dbReference>
<dbReference type="Gene3D" id="1.10.1530.10">
    <property type="match status" value="1"/>
</dbReference>
<accession>A0A4R2TVM0</accession>
<keyword evidence="1" id="KW-0560">Oxidoreductase</keyword>